<dbReference type="SUPFAM" id="SSF54001">
    <property type="entry name" value="Cysteine proteinases"/>
    <property type="match status" value="1"/>
</dbReference>
<dbReference type="GO" id="GO:0006508">
    <property type="term" value="P:proteolysis"/>
    <property type="evidence" value="ECO:0007669"/>
    <property type="project" value="UniProtKB-KW"/>
</dbReference>
<feature type="compositionally biased region" description="Basic and acidic residues" evidence="4">
    <location>
        <begin position="428"/>
        <end position="439"/>
    </location>
</feature>
<evidence type="ECO:0000313" key="7">
    <source>
        <dbReference type="Proteomes" id="UP000245207"/>
    </source>
</evidence>
<dbReference type="InterPro" id="IPR003653">
    <property type="entry name" value="Peptidase_C48_C"/>
</dbReference>
<dbReference type="Pfam" id="PF02902">
    <property type="entry name" value="Peptidase_C48"/>
    <property type="match status" value="1"/>
</dbReference>
<name>A0A2U1L1R2_ARTAN</name>
<evidence type="ECO:0000313" key="6">
    <source>
        <dbReference type="EMBL" id="PWA42904.1"/>
    </source>
</evidence>
<evidence type="ECO:0000256" key="1">
    <source>
        <dbReference type="ARBA" id="ARBA00005234"/>
    </source>
</evidence>
<dbReference type="Proteomes" id="UP000245207">
    <property type="component" value="Unassembled WGS sequence"/>
</dbReference>
<accession>A0A2U1L1R2</accession>
<dbReference type="PANTHER" id="PTHR34835:SF90">
    <property type="entry name" value="AMINOTRANSFERASE-LIKE PLANT MOBILE DOMAIN-CONTAINING PROTEIN"/>
    <property type="match status" value="1"/>
</dbReference>
<reference evidence="6 7" key="1">
    <citation type="journal article" date="2018" name="Mol. Plant">
        <title>The genome of Artemisia annua provides insight into the evolution of Asteraceae family and artemisinin biosynthesis.</title>
        <authorList>
            <person name="Shen Q."/>
            <person name="Zhang L."/>
            <person name="Liao Z."/>
            <person name="Wang S."/>
            <person name="Yan T."/>
            <person name="Shi P."/>
            <person name="Liu M."/>
            <person name="Fu X."/>
            <person name="Pan Q."/>
            <person name="Wang Y."/>
            <person name="Lv Z."/>
            <person name="Lu X."/>
            <person name="Zhang F."/>
            <person name="Jiang W."/>
            <person name="Ma Y."/>
            <person name="Chen M."/>
            <person name="Hao X."/>
            <person name="Li L."/>
            <person name="Tang Y."/>
            <person name="Lv G."/>
            <person name="Zhou Y."/>
            <person name="Sun X."/>
            <person name="Brodelius P.E."/>
            <person name="Rose J.K.C."/>
            <person name="Tang K."/>
        </authorList>
    </citation>
    <scope>NUCLEOTIDE SEQUENCE [LARGE SCALE GENOMIC DNA]</scope>
    <source>
        <strain evidence="7">cv. Huhao1</strain>
        <tissue evidence="6">Leaf</tissue>
    </source>
</reference>
<keyword evidence="3" id="KW-0378">Hydrolase</keyword>
<dbReference type="EMBL" id="PKPP01012126">
    <property type="protein sequence ID" value="PWA42904.1"/>
    <property type="molecule type" value="Genomic_DNA"/>
</dbReference>
<keyword evidence="2" id="KW-0645">Protease</keyword>
<organism evidence="6 7">
    <name type="scientific">Artemisia annua</name>
    <name type="common">Sweet wormwood</name>
    <dbReference type="NCBI Taxonomy" id="35608"/>
    <lineage>
        <taxon>Eukaryota</taxon>
        <taxon>Viridiplantae</taxon>
        <taxon>Streptophyta</taxon>
        <taxon>Embryophyta</taxon>
        <taxon>Tracheophyta</taxon>
        <taxon>Spermatophyta</taxon>
        <taxon>Magnoliopsida</taxon>
        <taxon>eudicotyledons</taxon>
        <taxon>Gunneridae</taxon>
        <taxon>Pentapetalae</taxon>
        <taxon>asterids</taxon>
        <taxon>campanulids</taxon>
        <taxon>Asterales</taxon>
        <taxon>Asteraceae</taxon>
        <taxon>Asteroideae</taxon>
        <taxon>Anthemideae</taxon>
        <taxon>Artemisiinae</taxon>
        <taxon>Artemisia</taxon>
    </lineage>
</organism>
<keyword evidence="7" id="KW-1185">Reference proteome</keyword>
<feature type="region of interest" description="Disordered" evidence="4">
    <location>
        <begin position="428"/>
        <end position="461"/>
    </location>
</feature>
<dbReference type="GO" id="GO:0008234">
    <property type="term" value="F:cysteine-type peptidase activity"/>
    <property type="evidence" value="ECO:0007669"/>
    <property type="project" value="InterPro"/>
</dbReference>
<comment type="caution">
    <text evidence="6">The sequence shown here is derived from an EMBL/GenBank/DDBJ whole genome shotgun (WGS) entry which is preliminary data.</text>
</comment>
<dbReference type="AlphaFoldDB" id="A0A2U1L1R2"/>
<evidence type="ECO:0000256" key="4">
    <source>
        <dbReference type="SAM" id="MobiDB-lite"/>
    </source>
</evidence>
<evidence type="ECO:0000256" key="2">
    <source>
        <dbReference type="ARBA" id="ARBA00022670"/>
    </source>
</evidence>
<feature type="domain" description="Ubiquitin-like protease family profile" evidence="5">
    <location>
        <begin position="654"/>
        <end position="846"/>
    </location>
</feature>
<comment type="similarity">
    <text evidence="1">Belongs to the peptidase C48 family.</text>
</comment>
<dbReference type="PANTHER" id="PTHR34835">
    <property type="entry name" value="OS07G0283600 PROTEIN-RELATED"/>
    <property type="match status" value="1"/>
</dbReference>
<proteinExistence type="inferred from homology"/>
<protein>
    <submittedName>
        <fullName evidence="6">Peptidase C48, SUMO/Sentrin/Ubl1</fullName>
    </submittedName>
</protein>
<evidence type="ECO:0000259" key="5">
    <source>
        <dbReference type="PROSITE" id="PS50600"/>
    </source>
</evidence>
<gene>
    <name evidence="6" type="ORF">CTI12_AA540030</name>
</gene>
<dbReference type="PROSITE" id="PS50600">
    <property type="entry name" value="ULP_PROTEASE"/>
    <property type="match status" value="1"/>
</dbReference>
<dbReference type="InterPro" id="IPR038765">
    <property type="entry name" value="Papain-like_cys_pep_sf"/>
</dbReference>
<evidence type="ECO:0000256" key="3">
    <source>
        <dbReference type="ARBA" id="ARBA00022801"/>
    </source>
</evidence>
<sequence>MKRPVGSLEGDVFIPSVVGKMEKVDEGGEVKKGHQKRSKFFIVSKVQGGDDGLVKKDVGKRKLGLNKKCGKKGLVDEEKEHEEDVDNDVRLRKRSHKSKLVGEAVDKNNGEKGVGCKVPDVDRIHQRISLWSLHRLLPKLSTKQREDVKKMGFGAVLGFRIKDVPTRLSYWLLDNFDEDRCVLNVDGKEISITKEKIRDVLGIPMGNVRVEAVDEADFRHPLVVEWKKQFESTTRYKHIPVEKQIYTQQEGGWMFKLNFLVLYFTSIGEANKNATVNLRFFNCIQDENDIPGFDWCSYVLECPVRTKKSWIRTSHYCGPVIVLLVVYAESMRQSRGNGDVQMPLVNNWTLDIFNKLEEERMSPKNVEVSPNSVEETIKSLAAKYKKAGDLIDEADESLDAALEENPTNEGLLQMKELRDALFRARVFREPASESSKPTEDGNDGGYCTPENEVPKPWSFKDGPDEPFPFTQFYGTPSAYVAYSEQVSAERRSKESMLRSDMVTVSKFDLNITQPPATQGRSVDVSGGDKSFNEAEELLESLQVYDSQDLPHFECFTPEKLVVGRQESGVSGNVSNGAITPYTICDVAPLQTIIAKDTNVRPKRYSRKAEVLCSPWVRRACSLAAGLSGHEKRAIDCLFSGRLSETDILFQTDYAYAPRIVFESLYPGIRISSEAVDMFTKVLNDAERYRDPKKLMCKVFCDTSLMRQWDVKDLKGKGLDVKESSDKFINGMRGILESTVYGSLDNVDFVFFPIIQGCHFYVVCVHLKRKEVHILDNMLSEIEDVSKRYDGLVEFLVARFEEFLSYENHPAQGFLRNAKSMILRLGCMTKNNVIDCGVFAMRHMETYLFGGEYDDLCGLRREGKDQQHQLDELRKKYAAKMLLTDLNLKKGDFEMEVEAHKLLPLAERQRLEAASYETCNARVTQML</sequence>
<dbReference type="Gene3D" id="3.40.395.10">
    <property type="entry name" value="Adenoviral Proteinase, Chain A"/>
    <property type="match status" value="1"/>
</dbReference>